<evidence type="ECO:0000259" key="1">
    <source>
        <dbReference type="Pfam" id="PF08874"/>
    </source>
</evidence>
<dbReference type="EMBL" id="WJEE01000003">
    <property type="protein sequence ID" value="MRI65274.1"/>
    <property type="molecule type" value="Genomic_DNA"/>
</dbReference>
<dbReference type="InterPro" id="IPR014973">
    <property type="entry name" value="DUF1835"/>
</dbReference>
<evidence type="ECO:0000259" key="2">
    <source>
        <dbReference type="Pfam" id="PF12395"/>
    </source>
</evidence>
<dbReference type="Pfam" id="PF12395">
    <property type="entry name" value="DUF3658"/>
    <property type="match status" value="1"/>
</dbReference>
<feature type="domain" description="DUF3658" evidence="2">
    <location>
        <begin position="230"/>
        <end position="340"/>
    </location>
</feature>
<evidence type="ECO:0000313" key="3">
    <source>
        <dbReference type="EMBL" id="MRI65274.1"/>
    </source>
</evidence>
<protein>
    <submittedName>
        <fullName evidence="3">DUF1835 domain-containing protein</fullName>
    </submittedName>
</protein>
<sequence>MDELRRIVKDAEEEEAKAVLLNLFLRIQMAEEIEEISDRQLAQDVKKVLNDYVAYKRKQETESMKGNYRTVHIVFGDSIAGSLKMALEKMNRQDEENIIVFSDFFSIGPIWQLHKEEGRSFRYQWLQKNINWDEEYIEGYLEQFNQGVLAVRAIQEHIPIVIWTGENAHEQTALRYVLSLLSEKTNAIFIINTTINYQRFFTQNDQVVQLRHSGEVTHDQLAHIYLQTNSKKQLRQEERDQLVREWEELATTKNLLRLWKDKLIQSVGEAYYDNYILDTVKKIHDERNNSDFVKVAIVIGELIGHADQYISDLYFEYRVRHLIVNGFLDIEGIPKGMRFYSVKIR</sequence>
<keyword evidence="4" id="KW-1185">Reference proteome</keyword>
<accession>A0A6N7QUP6</accession>
<dbReference type="Pfam" id="PF08874">
    <property type="entry name" value="DUF1835"/>
    <property type="match status" value="1"/>
</dbReference>
<dbReference type="Proteomes" id="UP000435187">
    <property type="component" value="Unassembled WGS sequence"/>
</dbReference>
<comment type="caution">
    <text evidence="3">The sequence shown here is derived from an EMBL/GenBank/DDBJ whole genome shotgun (WGS) entry which is preliminary data.</text>
</comment>
<evidence type="ECO:0000313" key="4">
    <source>
        <dbReference type="Proteomes" id="UP000435187"/>
    </source>
</evidence>
<name>A0A6N7QUP6_9BACI</name>
<organism evidence="3 4">
    <name type="scientific">Gracilibacillus thailandensis</name>
    <dbReference type="NCBI Taxonomy" id="563735"/>
    <lineage>
        <taxon>Bacteria</taxon>
        <taxon>Bacillati</taxon>
        <taxon>Bacillota</taxon>
        <taxon>Bacilli</taxon>
        <taxon>Bacillales</taxon>
        <taxon>Bacillaceae</taxon>
        <taxon>Gracilibacillus</taxon>
    </lineage>
</organism>
<dbReference type="InterPro" id="IPR022123">
    <property type="entry name" value="DUF3658"/>
</dbReference>
<feature type="domain" description="DUF1835" evidence="1">
    <location>
        <begin position="71"/>
        <end position="193"/>
    </location>
</feature>
<reference evidence="3 4" key="1">
    <citation type="submission" date="2019-10" db="EMBL/GenBank/DDBJ databases">
        <title>Gracilibacillus salitolerans sp. nov., a moderate halophile isolated from a saline soil in northwest China.</title>
        <authorList>
            <person name="Gan L."/>
        </authorList>
    </citation>
    <scope>NUCLEOTIDE SEQUENCE [LARGE SCALE GENOMIC DNA]</scope>
    <source>
        <strain evidence="3 4">TP2-8</strain>
    </source>
</reference>
<gene>
    <name evidence="3" type="ORF">GH885_02800</name>
</gene>
<dbReference type="RefSeq" id="WP_153834136.1">
    <property type="nucleotide sequence ID" value="NZ_JBHUMW010000002.1"/>
</dbReference>
<dbReference type="AlphaFoldDB" id="A0A6N7QUP6"/>
<proteinExistence type="predicted"/>